<evidence type="ECO:0000313" key="5">
    <source>
        <dbReference type="Proteomes" id="UP000235392"/>
    </source>
</evidence>
<dbReference type="Proteomes" id="UP000235392">
    <property type="component" value="Unassembled WGS sequence"/>
</dbReference>
<dbReference type="SUPFAM" id="SSF48179">
    <property type="entry name" value="6-phosphogluconate dehydrogenase C-terminal domain-like"/>
    <property type="match status" value="1"/>
</dbReference>
<comment type="caution">
    <text evidence="3">The sequence shown here is derived from an EMBL/GenBank/DDBJ whole genome shotgun (WGS) entry which is preliminary data.</text>
</comment>
<name>A0A2N5V1X4_9BASI</name>
<dbReference type="PANTHER" id="PTHR21708">
    <property type="entry name" value="PROBABLE 2-DEHYDROPANTOATE 2-REDUCTASE"/>
    <property type="match status" value="1"/>
</dbReference>
<gene>
    <name evidence="3" type="ORF">PCANC_08583</name>
    <name evidence="2" type="ORF">PCASD_10109</name>
</gene>
<dbReference type="OrthoDB" id="3609at2759"/>
<evidence type="ECO:0000313" key="2">
    <source>
        <dbReference type="EMBL" id="PLW41197.1"/>
    </source>
</evidence>
<proteinExistence type="predicted"/>
<feature type="domain" description="Ketopantoate reductase C-terminal" evidence="1">
    <location>
        <begin position="25"/>
        <end position="88"/>
    </location>
</feature>
<dbReference type="Proteomes" id="UP000235388">
    <property type="component" value="Unassembled WGS sequence"/>
</dbReference>
<reference evidence="4 5" key="1">
    <citation type="submission" date="2017-11" db="EMBL/GenBank/DDBJ databases">
        <title>De novo assembly and phasing of dikaryotic genomes from two isolates of Puccinia coronata f. sp. avenae, the causal agent of oat crown rust.</title>
        <authorList>
            <person name="Miller M.E."/>
            <person name="Zhang Y."/>
            <person name="Omidvar V."/>
            <person name="Sperschneider J."/>
            <person name="Schwessinger B."/>
            <person name="Raley C."/>
            <person name="Palmer J.M."/>
            <person name="Garnica D."/>
            <person name="Upadhyaya N."/>
            <person name="Rathjen J."/>
            <person name="Taylor J.M."/>
            <person name="Park R.F."/>
            <person name="Dodds P.N."/>
            <person name="Hirsch C.D."/>
            <person name="Kianian S.F."/>
            <person name="Figueroa M."/>
        </authorList>
    </citation>
    <scope>NUCLEOTIDE SEQUENCE [LARGE SCALE GENOMIC DNA]</scope>
    <source>
        <strain evidence="3">12NC29</strain>
        <strain evidence="2">12SD80</strain>
    </source>
</reference>
<dbReference type="STRING" id="200324.A0A2N5V1X4"/>
<keyword evidence="4" id="KW-1185">Reference proteome</keyword>
<dbReference type="PANTHER" id="PTHR21708:SF26">
    <property type="entry name" value="2-DEHYDROPANTOATE 2-REDUCTASE"/>
    <property type="match status" value="1"/>
</dbReference>
<dbReference type="EMBL" id="PGCJ01000141">
    <property type="protein sequence ID" value="PLW44000.1"/>
    <property type="molecule type" value="Genomic_DNA"/>
</dbReference>
<dbReference type="InterPro" id="IPR051402">
    <property type="entry name" value="KPR-Related"/>
</dbReference>
<dbReference type="Gene3D" id="1.10.1040.10">
    <property type="entry name" value="N-(1-d-carboxylethyl)-l-norvaline Dehydrogenase, domain 2"/>
    <property type="match status" value="1"/>
</dbReference>
<dbReference type="InterPro" id="IPR013752">
    <property type="entry name" value="KPA_reductase"/>
</dbReference>
<organism evidence="3 4">
    <name type="scientific">Puccinia coronata f. sp. avenae</name>
    <dbReference type="NCBI Taxonomy" id="200324"/>
    <lineage>
        <taxon>Eukaryota</taxon>
        <taxon>Fungi</taxon>
        <taxon>Dikarya</taxon>
        <taxon>Basidiomycota</taxon>
        <taxon>Pucciniomycotina</taxon>
        <taxon>Pucciniomycetes</taxon>
        <taxon>Pucciniales</taxon>
        <taxon>Pucciniaceae</taxon>
        <taxon>Puccinia</taxon>
    </lineage>
</organism>
<evidence type="ECO:0000313" key="3">
    <source>
        <dbReference type="EMBL" id="PLW44000.1"/>
    </source>
</evidence>
<dbReference type="InterPro" id="IPR013328">
    <property type="entry name" value="6PGD_dom2"/>
</dbReference>
<accession>A0A2N5V1X4</accession>
<sequence>MEEGFAATFTIFAIPSFPDHFASIKRILQSTEKAGARARIKLSMLADWERGSLLEIDAILGTPIRIANRAGIHLPRIQSMYAFLSQLQRVASKIPKQAPCPCNLTDT</sequence>
<dbReference type="AlphaFoldDB" id="A0A2N5V1X4"/>
<dbReference type="EMBL" id="PGCI01000092">
    <property type="protein sequence ID" value="PLW41197.1"/>
    <property type="molecule type" value="Genomic_DNA"/>
</dbReference>
<evidence type="ECO:0000259" key="1">
    <source>
        <dbReference type="Pfam" id="PF08546"/>
    </source>
</evidence>
<evidence type="ECO:0000313" key="4">
    <source>
        <dbReference type="Proteomes" id="UP000235388"/>
    </source>
</evidence>
<dbReference type="GO" id="GO:0005737">
    <property type="term" value="C:cytoplasm"/>
    <property type="evidence" value="ECO:0007669"/>
    <property type="project" value="TreeGrafter"/>
</dbReference>
<dbReference type="Pfam" id="PF08546">
    <property type="entry name" value="ApbA_C"/>
    <property type="match status" value="1"/>
</dbReference>
<protein>
    <recommendedName>
        <fullName evidence="1">Ketopantoate reductase C-terminal domain-containing protein</fullName>
    </recommendedName>
</protein>
<dbReference type="InterPro" id="IPR008927">
    <property type="entry name" value="6-PGluconate_DH-like_C_sf"/>
</dbReference>